<gene>
    <name evidence="1" type="ORF">UU74_C0017G0006</name>
</gene>
<sequence>MLGTGYLFIRDYAVLFEGEGSLRVGKNISLGSVSFNGKGYLLTNPEIAYVNVDLPALGGAAYEVNNSGYGYCGAMLPGLITEASGGFYVPAEPQVAFSILPALTTYATGISVGIGEHDSEFSPLQGKAWESTDGGELSATLPALKSIGSVDFSPGEVQFFNRMSLINTYSPVQEHIFLFNSAGVFVDSYSASREMIAWMINSMTISVEYTVIGSFIAQFSNPMVANFEVFAAIDGTPALDDTARVWVVEMGSGASWQYDNYGFNSFLEKDGEYFGIADDGIYKLEGADDAGVDIDSCIEIGKSMYGSYFSKKSRGIYIGCSSDGDIFIKIDTDGVENIYQIQETSTTLATHKVPVSQRKLGTYWNLTLVNSEGSDFDVSDITFILYTISRRIK</sequence>
<proteinExistence type="predicted"/>
<accession>A0A0G0ZXH2</accession>
<reference evidence="1 2" key="1">
    <citation type="journal article" date="2015" name="Nature">
        <title>rRNA introns, odd ribosomes, and small enigmatic genomes across a large radiation of phyla.</title>
        <authorList>
            <person name="Brown C.T."/>
            <person name="Hug L.A."/>
            <person name="Thomas B.C."/>
            <person name="Sharon I."/>
            <person name="Castelle C.J."/>
            <person name="Singh A."/>
            <person name="Wilkins M.J."/>
            <person name="Williams K.H."/>
            <person name="Banfield J.F."/>
        </authorList>
    </citation>
    <scope>NUCLEOTIDE SEQUENCE [LARGE SCALE GENOMIC DNA]</scope>
</reference>
<protein>
    <submittedName>
        <fullName evidence="1">Uncharacterized protein</fullName>
    </submittedName>
</protein>
<evidence type="ECO:0000313" key="1">
    <source>
        <dbReference type="EMBL" id="KKS17818.1"/>
    </source>
</evidence>
<dbReference type="AlphaFoldDB" id="A0A0G0ZXH2"/>
<organism evidence="1 2">
    <name type="scientific">Candidatus Woesebacteria bacterium GW2011_GWA1_41_7</name>
    <dbReference type="NCBI Taxonomy" id="1618556"/>
    <lineage>
        <taxon>Bacteria</taxon>
        <taxon>Candidatus Woeseibacteriota</taxon>
    </lineage>
</organism>
<evidence type="ECO:0000313" key="2">
    <source>
        <dbReference type="Proteomes" id="UP000033969"/>
    </source>
</evidence>
<dbReference type="EMBL" id="LCBU01000017">
    <property type="protein sequence ID" value="KKS17818.1"/>
    <property type="molecule type" value="Genomic_DNA"/>
</dbReference>
<name>A0A0G0ZXH2_9BACT</name>
<comment type="caution">
    <text evidence="1">The sequence shown here is derived from an EMBL/GenBank/DDBJ whole genome shotgun (WGS) entry which is preliminary data.</text>
</comment>
<dbReference type="Proteomes" id="UP000033969">
    <property type="component" value="Unassembled WGS sequence"/>
</dbReference>